<evidence type="ECO:0000313" key="1">
    <source>
        <dbReference type="EMBL" id="GFO19072.1"/>
    </source>
</evidence>
<gene>
    <name evidence="1" type="ORF">PoB_004557700</name>
</gene>
<dbReference type="Proteomes" id="UP000735302">
    <property type="component" value="Unassembled WGS sequence"/>
</dbReference>
<evidence type="ECO:0000313" key="2">
    <source>
        <dbReference type="Proteomes" id="UP000735302"/>
    </source>
</evidence>
<proteinExistence type="predicted"/>
<reference evidence="1 2" key="1">
    <citation type="journal article" date="2021" name="Elife">
        <title>Chloroplast acquisition without the gene transfer in kleptoplastic sea slugs, Plakobranchus ocellatus.</title>
        <authorList>
            <person name="Maeda T."/>
            <person name="Takahashi S."/>
            <person name="Yoshida T."/>
            <person name="Shimamura S."/>
            <person name="Takaki Y."/>
            <person name="Nagai Y."/>
            <person name="Toyoda A."/>
            <person name="Suzuki Y."/>
            <person name="Arimoto A."/>
            <person name="Ishii H."/>
            <person name="Satoh N."/>
            <person name="Nishiyama T."/>
            <person name="Hasebe M."/>
            <person name="Maruyama T."/>
            <person name="Minagawa J."/>
            <person name="Obokata J."/>
            <person name="Shigenobu S."/>
        </authorList>
    </citation>
    <scope>NUCLEOTIDE SEQUENCE [LARGE SCALE GENOMIC DNA]</scope>
</reference>
<organism evidence="1 2">
    <name type="scientific">Plakobranchus ocellatus</name>
    <dbReference type="NCBI Taxonomy" id="259542"/>
    <lineage>
        <taxon>Eukaryota</taxon>
        <taxon>Metazoa</taxon>
        <taxon>Spiralia</taxon>
        <taxon>Lophotrochozoa</taxon>
        <taxon>Mollusca</taxon>
        <taxon>Gastropoda</taxon>
        <taxon>Heterobranchia</taxon>
        <taxon>Euthyneura</taxon>
        <taxon>Panpulmonata</taxon>
        <taxon>Sacoglossa</taxon>
        <taxon>Placobranchoidea</taxon>
        <taxon>Plakobranchidae</taxon>
        <taxon>Plakobranchus</taxon>
    </lineage>
</organism>
<dbReference type="EMBL" id="BLXT01005012">
    <property type="protein sequence ID" value="GFO19072.1"/>
    <property type="molecule type" value="Genomic_DNA"/>
</dbReference>
<keyword evidence="2" id="KW-1185">Reference proteome</keyword>
<accession>A0AAV4BID3</accession>
<protein>
    <submittedName>
        <fullName evidence="1">Uncharacterized protein</fullName>
    </submittedName>
</protein>
<dbReference type="AlphaFoldDB" id="A0AAV4BID3"/>
<name>A0AAV4BID3_9GAST</name>
<comment type="caution">
    <text evidence="1">The sequence shown here is derived from an EMBL/GenBank/DDBJ whole genome shotgun (WGS) entry which is preliminary data.</text>
</comment>
<sequence length="87" mass="9579">MYSNVWRVRIQYSHHRAQGKSNMEECAPVMPSGHTFSLGSTTACLPMVFSRLEYLEIPDGVCSSDAIGTPHSAGLYNSWPPHGLLQA</sequence>